<keyword evidence="2" id="KW-1185">Reference proteome</keyword>
<protein>
    <submittedName>
        <fullName evidence="1">Uncharacterized protein</fullName>
    </submittedName>
</protein>
<dbReference type="EMBL" id="KZ293645">
    <property type="protein sequence ID" value="PBL01764.1"/>
    <property type="molecule type" value="Genomic_DNA"/>
</dbReference>
<name>A0A2H3EPM9_ARMGA</name>
<evidence type="ECO:0000313" key="1">
    <source>
        <dbReference type="EMBL" id="PBL01764.1"/>
    </source>
</evidence>
<gene>
    <name evidence="1" type="ORF">ARMGADRAFT_227711</name>
</gene>
<reference evidence="2" key="1">
    <citation type="journal article" date="2017" name="Nat. Ecol. Evol.">
        <title>Genome expansion and lineage-specific genetic innovations in the forest pathogenic fungi Armillaria.</title>
        <authorList>
            <person name="Sipos G."/>
            <person name="Prasanna A.N."/>
            <person name="Walter M.C."/>
            <person name="O'Connor E."/>
            <person name="Balint B."/>
            <person name="Krizsan K."/>
            <person name="Kiss B."/>
            <person name="Hess J."/>
            <person name="Varga T."/>
            <person name="Slot J."/>
            <person name="Riley R."/>
            <person name="Boka B."/>
            <person name="Rigling D."/>
            <person name="Barry K."/>
            <person name="Lee J."/>
            <person name="Mihaltcheva S."/>
            <person name="LaButti K."/>
            <person name="Lipzen A."/>
            <person name="Waldron R."/>
            <person name="Moloney N.M."/>
            <person name="Sperisen C."/>
            <person name="Kredics L."/>
            <person name="Vagvoelgyi C."/>
            <person name="Patrignani A."/>
            <person name="Fitzpatrick D."/>
            <person name="Nagy I."/>
            <person name="Doyle S."/>
            <person name="Anderson J.B."/>
            <person name="Grigoriev I.V."/>
            <person name="Gueldener U."/>
            <person name="Muensterkoetter M."/>
            <person name="Nagy L.G."/>
        </authorList>
    </citation>
    <scope>NUCLEOTIDE SEQUENCE [LARGE SCALE GENOMIC DNA]</scope>
    <source>
        <strain evidence="2">Ar21-2</strain>
    </source>
</reference>
<accession>A0A2H3EPM9</accession>
<sequence>MSSNASDVSAALQMLRASQASANGIFPGMCDIRSGRRIELWPEDMTVNCSVLVIKQTASSVMLYSNMVLSFLKAVSMSSRSLARCLEAGPSSRKFANRGVAETMVALGQTLPEVLSAILWYSKETWTHSETQTCFSCFEHLSFPRKRSDPIPSLRLKARAQPIQWVQH</sequence>
<dbReference type="InParanoid" id="A0A2H3EPM9"/>
<proteinExistence type="predicted"/>
<dbReference type="AlphaFoldDB" id="A0A2H3EPM9"/>
<evidence type="ECO:0000313" key="2">
    <source>
        <dbReference type="Proteomes" id="UP000217790"/>
    </source>
</evidence>
<dbReference type="Proteomes" id="UP000217790">
    <property type="component" value="Unassembled WGS sequence"/>
</dbReference>
<organism evidence="1 2">
    <name type="scientific">Armillaria gallica</name>
    <name type="common">Bulbous honey fungus</name>
    <name type="synonym">Armillaria bulbosa</name>
    <dbReference type="NCBI Taxonomy" id="47427"/>
    <lineage>
        <taxon>Eukaryota</taxon>
        <taxon>Fungi</taxon>
        <taxon>Dikarya</taxon>
        <taxon>Basidiomycota</taxon>
        <taxon>Agaricomycotina</taxon>
        <taxon>Agaricomycetes</taxon>
        <taxon>Agaricomycetidae</taxon>
        <taxon>Agaricales</taxon>
        <taxon>Marasmiineae</taxon>
        <taxon>Physalacriaceae</taxon>
        <taxon>Armillaria</taxon>
    </lineage>
</organism>